<name>A0A5C5GF33_9RHOB</name>
<accession>A0A5C5GF33</accession>
<dbReference type="NCBIfam" id="NF006579">
    <property type="entry name" value="PRK09104.1"/>
    <property type="match status" value="1"/>
</dbReference>
<comment type="caution">
    <text evidence="5">The sequence shown here is derived from an EMBL/GenBank/DDBJ whole genome shotgun (WGS) entry which is preliminary data.</text>
</comment>
<dbReference type="GO" id="GO:0046872">
    <property type="term" value="F:metal ion binding"/>
    <property type="evidence" value="ECO:0007669"/>
    <property type="project" value="UniProtKB-KW"/>
</dbReference>
<dbReference type="SUPFAM" id="SSF53187">
    <property type="entry name" value="Zn-dependent exopeptidases"/>
    <property type="match status" value="1"/>
</dbReference>
<evidence type="ECO:0000256" key="1">
    <source>
        <dbReference type="ARBA" id="ARBA00022670"/>
    </source>
</evidence>
<proteinExistence type="predicted"/>
<evidence type="ECO:0000256" key="3">
    <source>
        <dbReference type="ARBA" id="ARBA00022801"/>
    </source>
</evidence>
<feature type="domain" description="Peptidase M20 dimerisation" evidence="4">
    <location>
        <begin position="208"/>
        <end position="353"/>
    </location>
</feature>
<dbReference type="RefSeq" id="WP_140193249.1">
    <property type="nucleotide sequence ID" value="NZ_CP065915.1"/>
</dbReference>
<keyword evidence="2" id="KW-0479">Metal-binding</keyword>
<dbReference type="OrthoDB" id="9761532at2"/>
<evidence type="ECO:0000313" key="5">
    <source>
        <dbReference type="EMBL" id="TNY32571.1"/>
    </source>
</evidence>
<dbReference type="AlphaFoldDB" id="A0A5C5GF33"/>
<dbReference type="Proteomes" id="UP000314011">
    <property type="component" value="Unassembled WGS sequence"/>
</dbReference>
<reference evidence="5 6" key="1">
    <citation type="submission" date="2019-06" db="EMBL/GenBank/DDBJ databases">
        <title>Genome of new Rhodobacteraceae sp. SM1903.</title>
        <authorList>
            <person name="Ren X."/>
        </authorList>
    </citation>
    <scope>NUCLEOTIDE SEQUENCE [LARGE SCALE GENOMIC DNA]</scope>
    <source>
        <strain evidence="5 6">SM1903</strain>
    </source>
</reference>
<protein>
    <submittedName>
        <fullName evidence="5">M20 family dipeptidase</fullName>
    </submittedName>
</protein>
<dbReference type="InterPro" id="IPR051458">
    <property type="entry name" value="Cyt/Met_Dipeptidase"/>
</dbReference>
<sequence>MSDRVTDLLSTRMDAIVSRLSDYVACQSVSADPAFEPGMESARQFLETRLAEIGLDNVQRLDGGGHPAVYADWLHAPGKPTLIVYGHYDVQPPDPLDEWQTEPFTLTEKDGRLYGRGASDNKGSSTIALESLAGYLEVEGGFPFNLRCLFEGEEEVGAATLPVIFERYRDLLRGDLVLSADGGRNGFWPAINVGCRGVTALEVTLKTSAVRDLHSGRYGGVTRNALHDMTALLASLHDDEGRVSVGGFLPDAALPTEEARRHVAELGLDEDELFASFGGTPHGWPGYSAIERLMLLPTLEINGMWGGYIGPGGKTVIPNAAHAKVTLRLVPGLSPADARKAVVDHLQAHAPEGTTVSVSAESGGAPAYNLGEDSPLVIAADRVLREVTGETPVRVRSGGTSPITATIREKLGIDTLMFGFSLPADGVHAPNESYAIQSIREGIVCWPKMLTELGRIWDAKTN</sequence>
<dbReference type="Pfam" id="PF01546">
    <property type="entry name" value="Peptidase_M20"/>
    <property type="match status" value="1"/>
</dbReference>
<dbReference type="PANTHER" id="PTHR43270:SF12">
    <property type="entry name" value="SUCCINYL-DIAMINOPIMELATE DESUCCINYLASE"/>
    <property type="match status" value="1"/>
</dbReference>
<evidence type="ECO:0000313" key="6">
    <source>
        <dbReference type="Proteomes" id="UP000314011"/>
    </source>
</evidence>
<organism evidence="5 6">
    <name type="scientific">Pelagovum pacificum</name>
    <dbReference type="NCBI Taxonomy" id="2588711"/>
    <lineage>
        <taxon>Bacteria</taxon>
        <taxon>Pseudomonadati</taxon>
        <taxon>Pseudomonadota</taxon>
        <taxon>Alphaproteobacteria</taxon>
        <taxon>Rhodobacterales</taxon>
        <taxon>Paracoccaceae</taxon>
        <taxon>Pelagovum</taxon>
    </lineage>
</organism>
<evidence type="ECO:0000256" key="2">
    <source>
        <dbReference type="ARBA" id="ARBA00022723"/>
    </source>
</evidence>
<dbReference type="GO" id="GO:0008233">
    <property type="term" value="F:peptidase activity"/>
    <property type="evidence" value="ECO:0007669"/>
    <property type="project" value="UniProtKB-KW"/>
</dbReference>
<keyword evidence="1" id="KW-0645">Protease</keyword>
<dbReference type="EMBL" id="VFFF01000001">
    <property type="protein sequence ID" value="TNY32571.1"/>
    <property type="molecule type" value="Genomic_DNA"/>
</dbReference>
<keyword evidence="3" id="KW-0378">Hydrolase</keyword>
<evidence type="ECO:0000259" key="4">
    <source>
        <dbReference type="Pfam" id="PF07687"/>
    </source>
</evidence>
<keyword evidence="6" id="KW-1185">Reference proteome</keyword>
<dbReference type="Pfam" id="PF07687">
    <property type="entry name" value="M20_dimer"/>
    <property type="match status" value="1"/>
</dbReference>
<dbReference type="Gene3D" id="3.40.630.10">
    <property type="entry name" value="Zn peptidases"/>
    <property type="match status" value="1"/>
</dbReference>
<dbReference type="InterPro" id="IPR002933">
    <property type="entry name" value="Peptidase_M20"/>
</dbReference>
<dbReference type="Gene3D" id="3.30.70.360">
    <property type="match status" value="1"/>
</dbReference>
<dbReference type="PANTHER" id="PTHR43270">
    <property type="entry name" value="BETA-ALA-HIS DIPEPTIDASE"/>
    <property type="match status" value="1"/>
</dbReference>
<dbReference type="InterPro" id="IPR011650">
    <property type="entry name" value="Peptidase_M20_dimer"/>
</dbReference>
<gene>
    <name evidence="5" type="ORF">FHY64_04605</name>
</gene>
<dbReference type="GO" id="GO:0006508">
    <property type="term" value="P:proteolysis"/>
    <property type="evidence" value="ECO:0007669"/>
    <property type="project" value="UniProtKB-KW"/>
</dbReference>